<dbReference type="InParanoid" id="A0A0F7IFE2"/>
<dbReference type="PANTHER" id="PTHR11795:SF449">
    <property type="entry name" value="BRANCHED-CHAIN AMINO ACID TRANSPORT PERMEASE PROTEIN LIVH-RELATED"/>
    <property type="match status" value="1"/>
</dbReference>
<dbReference type="OrthoDB" id="43815at2157"/>
<dbReference type="AlphaFoldDB" id="A0A0F7IFE2"/>
<evidence type="ECO:0000256" key="7">
    <source>
        <dbReference type="ARBA" id="ARBA00023136"/>
    </source>
</evidence>
<evidence type="ECO:0000256" key="6">
    <source>
        <dbReference type="ARBA" id="ARBA00022989"/>
    </source>
</evidence>
<evidence type="ECO:0000256" key="3">
    <source>
        <dbReference type="ARBA" id="ARBA00022475"/>
    </source>
</evidence>
<dbReference type="GO" id="GO:0022857">
    <property type="term" value="F:transmembrane transporter activity"/>
    <property type="evidence" value="ECO:0007669"/>
    <property type="project" value="InterPro"/>
</dbReference>
<evidence type="ECO:0000256" key="9">
    <source>
        <dbReference type="SAM" id="Phobius"/>
    </source>
</evidence>
<reference evidence="10 11" key="1">
    <citation type="submission" date="2015-04" db="EMBL/GenBank/DDBJ databases">
        <title>The complete genome sequence of the hyperthermophilic, obligate iron-reducing archaeon Geoglobus ahangari strain 234T.</title>
        <authorList>
            <person name="Manzella M.P."/>
            <person name="Holmes D.E."/>
            <person name="Rocheleau J.M."/>
            <person name="Chung A."/>
            <person name="Reguera G."/>
            <person name="Kashefi K."/>
        </authorList>
    </citation>
    <scope>NUCLEOTIDE SEQUENCE [LARGE SCALE GENOMIC DNA]</scope>
    <source>
        <strain evidence="10 11">234</strain>
    </source>
</reference>
<keyword evidence="3" id="KW-1003">Cell membrane</keyword>
<name>A0A0F7IFE2_9EURY</name>
<comment type="similarity">
    <text evidence="8">Belongs to the binding-protein-dependent transport system permease family. LivHM subfamily.</text>
</comment>
<dbReference type="EMBL" id="CP011267">
    <property type="protein sequence ID" value="AKG91834.1"/>
    <property type="molecule type" value="Genomic_DNA"/>
</dbReference>
<evidence type="ECO:0000256" key="1">
    <source>
        <dbReference type="ARBA" id="ARBA00004651"/>
    </source>
</evidence>
<gene>
    <name evidence="10" type="ORF">GAH_00835</name>
</gene>
<feature type="transmembrane region" description="Helical" evidence="9">
    <location>
        <begin position="268"/>
        <end position="294"/>
    </location>
</feature>
<dbReference type="STRING" id="113653.GAH_00835"/>
<feature type="transmembrane region" description="Helical" evidence="9">
    <location>
        <begin position="6"/>
        <end position="26"/>
    </location>
</feature>
<dbReference type="PANTHER" id="PTHR11795">
    <property type="entry name" value="BRANCHED-CHAIN AMINO ACID TRANSPORT SYSTEM PERMEASE PROTEIN LIVH"/>
    <property type="match status" value="1"/>
</dbReference>
<dbReference type="InterPro" id="IPR052157">
    <property type="entry name" value="BCAA_transport_permease"/>
</dbReference>
<dbReference type="KEGG" id="gah:GAH_00835"/>
<feature type="transmembrane region" description="Helical" evidence="9">
    <location>
        <begin position="192"/>
        <end position="211"/>
    </location>
</feature>
<feature type="transmembrane region" description="Helical" evidence="9">
    <location>
        <begin position="59"/>
        <end position="79"/>
    </location>
</feature>
<feature type="transmembrane region" description="Helical" evidence="9">
    <location>
        <begin position="223"/>
        <end position="248"/>
    </location>
</feature>
<accession>A0A0F7IFE2</accession>
<proteinExistence type="inferred from homology"/>
<dbReference type="Pfam" id="PF02653">
    <property type="entry name" value="BPD_transp_2"/>
    <property type="match status" value="1"/>
</dbReference>
<sequence length="305" mass="33230">MGVLEGAVTYANLLTLLALGLTLTYITTSVPNFAQGSFAVFSSYLAYFIYKIFNATPYLSVPFAVLFGGLIGVVTYVAVLRPLIKREASILILMIATLAWDLILLGLIGIFSETMSKLLGTYASKFIFPYYLDYKLFGIQGIFFSSTLAIIVSLAILLFLLYRTKFGIAMRAAMENPSLAEIMGVNVETTRLFSWFLSGAFAGLAGALLPFKQEIVQATGQIIIVSIFAASIVGGLSTLYGAIVGGYLVGLSESLVTFWLSKFFGTSILVYSKAISLAILIVTLLVIPQGLATINWRRYIWRSKP</sequence>
<comment type="subcellular location">
    <subcellularLocation>
        <location evidence="1">Cell membrane</location>
        <topology evidence="1">Multi-pass membrane protein</topology>
    </subcellularLocation>
</comment>
<evidence type="ECO:0000256" key="2">
    <source>
        <dbReference type="ARBA" id="ARBA00022448"/>
    </source>
</evidence>
<dbReference type="InterPro" id="IPR001851">
    <property type="entry name" value="ABC_transp_permease"/>
</dbReference>
<feature type="transmembrane region" description="Helical" evidence="9">
    <location>
        <begin position="141"/>
        <end position="162"/>
    </location>
</feature>
<protein>
    <submittedName>
        <fullName evidence="10">Amino acid/amide ABC transporter membrane protein 1, HAAT family (TC 3.A.1.4.-)</fullName>
    </submittedName>
</protein>
<dbReference type="GO" id="GO:0006865">
    <property type="term" value="P:amino acid transport"/>
    <property type="evidence" value="ECO:0007669"/>
    <property type="project" value="UniProtKB-KW"/>
</dbReference>
<evidence type="ECO:0000256" key="4">
    <source>
        <dbReference type="ARBA" id="ARBA00022692"/>
    </source>
</evidence>
<evidence type="ECO:0000313" key="11">
    <source>
        <dbReference type="Proteomes" id="UP000034723"/>
    </source>
</evidence>
<dbReference type="GeneID" id="24803416"/>
<evidence type="ECO:0000313" key="10">
    <source>
        <dbReference type="EMBL" id="AKG91834.1"/>
    </source>
</evidence>
<keyword evidence="2" id="KW-0813">Transport</keyword>
<dbReference type="HOGENOM" id="CLU_039929_1_0_2"/>
<dbReference type="FunCoup" id="A0A0F7IFE2">
    <property type="interactions" value="8"/>
</dbReference>
<dbReference type="RefSeq" id="WP_048094859.1">
    <property type="nucleotide sequence ID" value="NZ_CP011267.1"/>
</dbReference>
<keyword evidence="11" id="KW-1185">Reference proteome</keyword>
<keyword evidence="6 9" id="KW-1133">Transmembrane helix</keyword>
<dbReference type="Proteomes" id="UP000034723">
    <property type="component" value="Chromosome"/>
</dbReference>
<keyword evidence="7 9" id="KW-0472">Membrane</keyword>
<keyword evidence="5" id="KW-0029">Amino-acid transport</keyword>
<organism evidence="10 11">
    <name type="scientific">Geoglobus ahangari</name>
    <dbReference type="NCBI Taxonomy" id="113653"/>
    <lineage>
        <taxon>Archaea</taxon>
        <taxon>Methanobacteriati</taxon>
        <taxon>Methanobacteriota</taxon>
        <taxon>Archaeoglobi</taxon>
        <taxon>Archaeoglobales</taxon>
        <taxon>Archaeoglobaceae</taxon>
        <taxon>Geoglobus</taxon>
    </lineage>
</organism>
<feature type="transmembrane region" description="Helical" evidence="9">
    <location>
        <begin position="91"/>
        <end position="112"/>
    </location>
</feature>
<dbReference type="CDD" id="cd06582">
    <property type="entry name" value="TM_PBP1_LivH_like"/>
    <property type="match status" value="1"/>
</dbReference>
<evidence type="ECO:0000256" key="8">
    <source>
        <dbReference type="ARBA" id="ARBA00037998"/>
    </source>
</evidence>
<dbReference type="PATRIC" id="fig|113653.22.peg.834"/>
<dbReference type="GO" id="GO:0005886">
    <property type="term" value="C:plasma membrane"/>
    <property type="evidence" value="ECO:0007669"/>
    <property type="project" value="UniProtKB-SubCell"/>
</dbReference>
<keyword evidence="4 9" id="KW-0812">Transmembrane</keyword>
<evidence type="ECO:0000256" key="5">
    <source>
        <dbReference type="ARBA" id="ARBA00022970"/>
    </source>
</evidence>